<accession>I4C4F3</accession>
<reference evidence="2" key="1">
    <citation type="submission" date="2012-06" db="EMBL/GenBank/DDBJ databases">
        <title>Complete sequence of chromosome of Desulfomonile tiedjei DSM 6799.</title>
        <authorList>
            <person name="Lucas S."/>
            <person name="Copeland A."/>
            <person name="Lapidus A."/>
            <person name="Glavina del Rio T."/>
            <person name="Dalin E."/>
            <person name="Tice H."/>
            <person name="Bruce D."/>
            <person name="Goodwin L."/>
            <person name="Pitluck S."/>
            <person name="Peters L."/>
            <person name="Ovchinnikova G."/>
            <person name="Zeytun A."/>
            <person name="Lu M."/>
            <person name="Kyrpides N."/>
            <person name="Mavromatis K."/>
            <person name="Ivanova N."/>
            <person name="Brettin T."/>
            <person name="Detter J.C."/>
            <person name="Han C."/>
            <person name="Larimer F."/>
            <person name="Land M."/>
            <person name="Hauser L."/>
            <person name="Markowitz V."/>
            <person name="Cheng J.-F."/>
            <person name="Hugenholtz P."/>
            <person name="Woyke T."/>
            <person name="Wu D."/>
            <person name="Spring S."/>
            <person name="Schroeder M."/>
            <person name="Brambilla E."/>
            <person name="Klenk H.-P."/>
            <person name="Eisen J.A."/>
        </authorList>
    </citation>
    <scope>NUCLEOTIDE SEQUENCE [LARGE SCALE GENOMIC DNA]</scope>
    <source>
        <strain evidence="2">ATCC 49306 / DSM 6799 / DCB-1</strain>
    </source>
</reference>
<dbReference type="STRING" id="706587.Desti_1734"/>
<dbReference type="SUPFAM" id="SSF55729">
    <property type="entry name" value="Acyl-CoA N-acyltransferases (Nat)"/>
    <property type="match status" value="1"/>
</dbReference>
<dbReference type="EMBL" id="CP003360">
    <property type="protein sequence ID" value="AFM24444.1"/>
    <property type="molecule type" value="Genomic_DNA"/>
</dbReference>
<dbReference type="Proteomes" id="UP000006055">
    <property type="component" value="Chromosome"/>
</dbReference>
<dbReference type="eggNOG" id="COG0456">
    <property type="taxonomic scope" value="Bacteria"/>
</dbReference>
<protein>
    <recommendedName>
        <fullName evidence="3">N-acetyltransferase domain-containing protein</fullName>
    </recommendedName>
</protein>
<dbReference type="OrthoDB" id="9802248at2"/>
<evidence type="ECO:0008006" key="3">
    <source>
        <dbReference type="Google" id="ProtNLM"/>
    </source>
</evidence>
<sequence>MINTPGHRTSETESQRLSLNGKLALIGLIEEGVRLGSTDAPMVADLFKDLGDLVNATVSGSKVDRLKSDSRNNGFKILEINAETGENLGRLNMLYLKKPIPCYYLVYVEVAVPFRKRGLGNRILKAFRDFLIEKSAVGILDNIIPQDDPTFDIYTKLEWRSIEEVTGSPAINGDGLYMVYIPPTLADKDLRDSILRLVHHIKRRRPHIDMRDNELMVKRTIEEFKDLYSALMSYFEKDLESGENHALARFMFTRFMTKLLGFQRRISELLGYTGGESLQQIDLDPRVRRLKIKSYAPKELATNPLFHSGDKELWMHLDEALKQNPARSIEGLPNYRRPALKAWLEKTGATPTDPINIGDLLDLGFDPTRLKELTIDGTEHIFERMQPRMLLQLDERKTVLLRLAEGSPGKRIRNAMIAMNPPLLVIRDRGNGYVLRKKVQGIHWEEAVEQLQTVPELKSINASVKLDKIIQTTVRKAQDWVRSKTTPEEHALLDQFTFFVSWDFEANRPRIVIDPSGSFLESLWIA</sequence>
<name>I4C4F3_DESTA</name>
<proteinExistence type="predicted"/>
<keyword evidence="2" id="KW-1185">Reference proteome</keyword>
<evidence type="ECO:0000313" key="1">
    <source>
        <dbReference type="EMBL" id="AFM24444.1"/>
    </source>
</evidence>
<organism evidence="1 2">
    <name type="scientific">Desulfomonile tiedjei (strain ATCC 49306 / DSM 6799 / DCB-1)</name>
    <dbReference type="NCBI Taxonomy" id="706587"/>
    <lineage>
        <taxon>Bacteria</taxon>
        <taxon>Pseudomonadati</taxon>
        <taxon>Thermodesulfobacteriota</taxon>
        <taxon>Desulfomonilia</taxon>
        <taxon>Desulfomonilales</taxon>
        <taxon>Desulfomonilaceae</taxon>
        <taxon>Desulfomonile</taxon>
    </lineage>
</organism>
<dbReference type="RefSeq" id="WP_014809591.1">
    <property type="nucleotide sequence ID" value="NC_018025.1"/>
</dbReference>
<gene>
    <name evidence="1" type="ordered locus">Desti_1734</name>
</gene>
<dbReference type="KEGG" id="dti:Desti_1734"/>
<dbReference type="HOGENOM" id="CLU_517535_0_0_7"/>
<dbReference type="InterPro" id="IPR016181">
    <property type="entry name" value="Acyl_CoA_acyltransferase"/>
</dbReference>
<dbReference type="AlphaFoldDB" id="I4C4F3"/>
<evidence type="ECO:0000313" key="2">
    <source>
        <dbReference type="Proteomes" id="UP000006055"/>
    </source>
</evidence>